<accession>A0A4R6RAN5</accession>
<feature type="compositionally biased region" description="Basic and acidic residues" evidence="1">
    <location>
        <begin position="150"/>
        <end position="160"/>
    </location>
</feature>
<gene>
    <name evidence="3" type="ORF">EDD54_3148</name>
</gene>
<feature type="signal peptide" evidence="2">
    <location>
        <begin position="1"/>
        <end position="22"/>
    </location>
</feature>
<evidence type="ECO:0000313" key="3">
    <source>
        <dbReference type="EMBL" id="TDP83191.1"/>
    </source>
</evidence>
<evidence type="ECO:0008006" key="5">
    <source>
        <dbReference type="Google" id="ProtNLM"/>
    </source>
</evidence>
<feature type="region of interest" description="Disordered" evidence="1">
    <location>
        <begin position="247"/>
        <end position="267"/>
    </location>
</feature>
<proteinExistence type="predicted"/>
<keyword evidence="4" id="KW-1185">Reference proteome</keyword>
<feature type="chain" id="PRO_5020230421" description="PE-PGRS family protein" evidence="2">
    <location>
        <begin position="23"/>
        <end position="642"/>
    </location>
</feature>
<feature type="region of interest" description="Disordered" evidence="1">
    <location>
        <begin position="134"/>
        <end position="180"/>
    </location>
</feature>
<protein>
    <recommendedName>
        <fullName evidence="5">PE-PGRS family protein</fullName>
    </recommendedName>
</protein>
<feature type="compositionally biased region" description="Gly residues" evidence="1">
    <location>
        <begin position="164"/>
        <end position="180"/>
    </location>
</feature>
<sequence>MGVAAVAWVSLAVLSTAAPALAANPRIVVTSGVDDGTDGAATTLREAFAIAAKRPGPDRIVVGPKLYLIALEDTIRVSDGDPVTFDADPDDDGVGQLYAYMRFERPMFEVAKGTDLTVVGAHFDIGGVIGTAGNTGTQGVWGEGGAPGESHGDIGGDDLKSAPGGRGGNGTPGLAGGSGGKADPVGGKFVNHGRLTLVRTTFGRFHVVGGYGGLGGGGGRGGNGGYGGSGGNAVLHQDDTIDPSVKAGGAGGAGGNGGDGGRGGTGGRGGDAGGAIFNDKGAVTTLVDVAFGGRSAYFGYLAGGGEAVGGAGGRGGSGGSGGNAGGGGVGGRGGVKGLPAGGWEKIPRGTFGFDNGGTYDPCLDSEVHPCGFTAYTVGGRGGAGGRGGDAGTGGIMGAGGDAAGAILNYGKVTGTAAVTSAYVGTGGAGGDPLSYHGFGGTVGDGGLGGLHKAGRYFLWEYTGMSFVIRYQGDLPTAADGRDGKAGADAPIRPKGPAGRGVSGILTKGSGAVGGATVAAAVAYVHDLGRGTDANGKPVLSFNVIRLGDVSAATRIRWRVVPGGGARPVSAGDFAAGALPSGTVSLVAIPGTAQSDPTKNAVRVVLPLAAAALKPAGKTYRVELLSRTGTTTVLGTDTVDGAL</sequence>
<keyword evidence="2" id="KW-0732">Signal</keyword>
<evidence type="ECO:0000313" key="4">
    <source>
        <dbReference type="Proteomes" id="UP000294547"/>
    </source>
</evidence>
<evidence type="ECO:0000256" key="1">
    <source>
        <dbReference type="SAM" id="MobiDB-lite"/>
    </source>
</evidence>
<dbReference type="EMBL" id="SNXY01000009">
    <property type="protein sequence ID" value="TDP83191.1"/>
    <property type="molecule type" value="Genomic_DNA"/>
</dbReference>
<evidence type="ECO:0000256" key="2">
    <source>
        <dbReference type="SAM" id="SignalP"/>
    </source>
</evidence>
<name>A0A4R6RAN5_9HYPH</name>
<reference evidence="3 4" key="1">
    <citation type="submission" date="2019-03" db="EMBL/GenBank/DDBJ databases">
        <title>Genomic Encyclopedia of Type Strains, Phase IV (KMG-IV): sequencing the most valuable type-strain genomes for metagenomic binning, comparative biology and taxonomic classification.</title>
        <authorList>
            <person name="Goeker M."/>
        </authorList>
    </citation>
    <scope>NUCLEOTIDE SEQUENCE [LARGE SCALE GENOMIC DNA]</scope>
    <source>
        <strain evidence="3 4">DSM 102969</strain>
    </source>
</reference>
<feature type="region of interest" description="Disordered" evidence="1">
    <location>
        <begin position="479"/>
        <end position="502"/>
    </location>
</feature>
<dbReference type="Proteomes" id="UP000294547">
    <property type="component" value="Unassembled WGS sequence"/>
</dbReference>
<dbReference type="RefSeq" id="WP_166653458.1">
    <property type="nucleotide sequence ID" value="NZ_BSPM01000009.1"/>
</dbReference>
<organism evidence="3 4">
    <name type="scientific">Oharaeibacter diazotrophicus</name>
    <dbReference type="NCBI Taxonomy" id="1920512"/>
    <lineage>
        <taxon>Bacteria</taxon>
        <taxon>Pseudomonadati</taxon>
        <taxon>Pseudomonadota</taxon>
        <taxon>Alphaproteobacteria</taxon>
        <taxon>Hyphomicrobiales</taxon>
        <taxon>Pleomorphomonadaceae</taxon>
        <taxon>Oharaeibacter</taxon>
    </lineage>
</organism>
<dbReference type="AlphaFoldDB" id="A0A4R6RAN5"/>
<comment type="caution">
    <text evidence="3">The sequence shown here is derived from an EMBL/GenBank/DDBJ whole genome shotgun (WGS) entry which is preliminary data.</text>
</comment>
<feature type="compositionally biased region" description="Gly residues" evidence="1">
    <location>
        <begin position="248"/>
        <end position="267"/>
    </location>
</feature>